<dbReference type="EMBL" id="CAXDID020000353">
    <property type="protein sequence ID" value="CAL6081526.1"/>
    <property type="molecule type" value="Genomic_DNA"/>
</dbReference>
<keyword evidence="1" id="KW-0175">Coiled coil</keyword>
<dbReference type="EMBL" id="CATOUU010001140">
    <property type="protein sequence ID" value="CAI9974209.1"/>
    <property type="molecule type" value="Genomic_DNA"/>
</dbReference>
<reference evidence="5 7" key="2">
    <citation type="submission" date="2024-07" db="EMBL/GenBank/DDBJ databases">
        <authorList>
            <person name="Akdeniz Z."/>
        </authorList>
    </citation>
    <scope>NUCLEOTIDE SEQUENCE [LARGE SCALE GENOMIC DNA]</scope>
</reference>
<keyword evidence="7" id="KW-1185">Reference proteome</keyword>
<name>A0AA86RLG9_9EUKA</name>
<gene>
    <name evidence="5" type="ORF">HINF_LOCUS60385</name>
    <name evidence="6" type="ORF">HINF_LOCUS61645</name>
    <name evidence="3" type="ORF">HINF_LOCUS61854</name>
    <name evidence="4" type="ORF">HINF_LOCUS65928</name>
</gene>
<keyword evidence="2" id="KW-0812">Transmembrane</keyword>
<evidence type="ECO:0000313" key="6">
    <source>
        <dbReference type="EMBL" id="CAL6083276.1"/>
    </source>
</evidence>
<sequence length="93" mass="10792">METIKDFKNDYEQLCANLQLREIENSSLKEHLTLALHTIEQLKNERAEDMKLIAQLSKTFISNKRGNKYLQNSLFILFLVVIGSMAGIMIVYK</sequence>
<evidence type="ECO:0000256" key="1">
    <source>
        <dbReference type="SAM" id="Coils"/>
    </source>
</evidence>
<evidence type="ECO:0000313" key="3">
    <source>
        <dbReference type="EMBL" id="CAI9974209.1"/>
    </source>
</evidence>
<keyword evidence="2" id="KW-1133">Transmembrane helix</keyword>
<accession>A0AA86RLG9</accession>
<evidence type="ECO:0000313" key="7">
    <source>
        <dbReference type="Proteomes" id="UP001642409"/>
    </source>
</evidence>
<feature type="coiled-coil region" evidence="1">
    <location>
        <begin position="25"/>
        <end position="59"/>
    </location>
</feature>
<proteinExistence type="predicted"/>
<feature type="transmembrane region" description="Helical" evidence="2">
    <location>
        <begin position="74"/>
        <end position="92"/>
    </location>
</feature>
<protein>
    <submittedName>
        <fullName evidence="3">Uncharacterized protein</fullName>
    </submittedName>
</protein>
<dbReference type="Proteomes" id="UP001642409">
    <property type="component" value="Unassembled WGS sequence"/>
</dbReference>
<dbReference type="AlphaFoldDB" id="A0AA86RLG9"/>
<evidence type="ECO:0000313" key="4">
    <source>
        <dbReference type="EMBL" id="CAI9978283.1"/>
    </source>
</evidence>
<dbReference type="EMBL" id="CATOUU010001184">
    <property type="protein sequence ID" value="CAI9978283.1"/>
    <property type="molecule type" value="Genomic_DNA"/>
</dbReference>
<evidence type="ECO:0000313" key="5">
    <source>
        <dbReference type="EMBL" id="CAL6081526.1"/>
    </source>
</evidence>
<dbReference type="EMBL" id="CAXDID020000371">
    <property type="protein sequence ID" value="CAL6083276.1"/>
    <property type="molecule type" value="Genomic_DNA"/>
</dbReference>
<evidence type="ECO:0000256" key="2">
    <source>
        <dbReference type="SAM" id="Phobius"/>
    </source>
</evidence>
<reference evidence="3" key="1">
    <citation type="submission" date="2023-06" db="EMBL/GenBank/DDBJ databases">
        <authorList>
            <person name="Kurt Z."/>
        </authorList>
    </citation>
    <scope>NUCLEOTIDE SEQUENCE</scope>
</reference>
<comment type="caution">
    <text evidence="3">The sequence shown here is derived from an EMBL/GenBank/DDBJ whole genome shotgun (WGS) entry which is preliminary data.</text>
</comment>
<organism evidence="3">
    <name type="scientific">Hexamita inflata</name>
    <dbReference type="NCBI Taxonomy" id="28002"/>
    <lineage>
        <taxon>Eukaryota</taxon>
        <taxon>Metamonada</taxon>
        <taxon>Diplomonadida</taxon>
        <taxon>Hexamitidae</taxon>
        <taxon>Hexamitinae</taxon>
        <taxon>Hexamita</taxon>
    </lineage>
</organism>
<keyword evidence="2" id="KW-0472">Membrane</keyword>